<gene>
    <name evidence="10" type="ORF">FHS29_004739</name>
</gene>
<feature type="transmembrane region" description="Helical" evidence="8">
    <location>
        <begin position="20"/>
        <end position="44"/>
    </location>
</feature>
<protein>
    <submittedName>
        <fullName evidence="10">Apolipoprotein N-acyltransferase</fullName>
        <ecNumber evidence="10">2.3.1.-</ecNumber>
    </submittedName>
</protein>
<evidence type="ECO:0000256" key="8">
    <source>
        <dbReference type="SAM" id="Phobius"/>
    </source>
</evidence>
<feature type="transmembrane region" description="Helical" evidence="8">
    <location>
        <begin position="51"/>
        <end position="70"/>
    </location>
</feature>
<dbReference type="GO" id="GO:0016410">
    <property type="term" value="F:N-acyltransferase activity"/>
    <property type="evidence" value="ECO:0007669"/>
    <property type="project" value="InterPro"/>
</dbReference>
<keyword evidence="7 10" id="KW-0012">Acyltransferase</keyword>
<evidence type="ECO:0000313" key="11">
    <source>
        <dbReference type="Proteomes" id="UP000547510"/>
    </source>
</evidence>
<comment type="caution">
    <text evidence="10">The sequence shown here is derived from an EMBL/GenBank/DDBJ whole genome shotgun (WGS) entry which is preliminary data.</text>
</comment>
<evidence type="ECO:0000256" key="6">
    <source>
        <dbReference type="ARBA" id="ARBA00023136"/>
    </source>
</evidence>
<reference evidence="10 11" key="1">
    <citation type="submission" date="2020-08" db="EMBL/GenBank/DDBJ databases">
        <title>Genomic Encyclopedia of Type Strains, Phase III (KMG-III): the genomes of soil and plant-associated and newly described type strains.</title>
        <authorList>
            <person name="Whitman W."/>
        </authorList>
    </citation>
    <scope>NUCLEOTIDE SEQUENCE [LARGE SCALE GENOMIC DNA]</scope>
    <source>
        <strain evidence="10 11">CECT 8640</strain>
    </source>
</reference>
<dbReference type="Pfam" id="PF00795">
    <property type="entry name" value="CN_hydrolase"/>
    <property type="match status" value="1"/>
</dbReference>
<dbReference type="AlphaFoldDB" id="A0A841CKS6"/>
<dbReference type="InterPro" id="IPR004563">
    <property type="entry name" value="Apolipo_AcylTrfase"/>
</dbReference>
<dbReference type="PROSITE" id="PS50263">
    <property type="entry name" value="CN_HYDROLASE"/>
    <property type="match status" value="1"/>
</dbReference>
<keyword evidence="5 8" id="KW-1133">Transmembrane helix</keyword>
<dbReference type="Gene3D" id="3.60.110.10">
    <property type="entry name" value="Carbon-nitrogen hydrolase"/>
    <property type="match status" value="1"/>
</dbReference>
<accession>A0A841CKS6</accession>
<evidence type="ECO:0000256" key="7">
    <source>
        <dbReference type="ARBA" id="ARBA00023315"/>
    </source>
</evidence>
<evidence type="ECO:0000256" key="1">
    <source>
        <dbReference type="ARBA" id="ARBA00004651"/>
    </source>
</evidence>
<sequence length="467" mass="48837">MDSSRSLTLAGATACSAVLFFLGTGFAPVAVLTWVAPLPVLLLAPRVSGRVAAGVAFVAFVLGTANMWALQLRSHDTPMMPVGLLIDLGMSATFTLAVVVFRAQLVRGRVLSAALAASASWTALVYLVSVANPMGLMGTFANHQGNVPLVLQTASVTGMWGIEFLVLFVPSAVAASLAPEVSTAVRVRTAAVALVVLGVALGGGALRLSDVGPTQRVAAIATNQKVWAPDLATRAGRDLVDAYADRIAALPDGVEVVVLPEQSFRSEEARPAALYEPMGQVAQRHGIDVVVGYAHFDGNAKYNYALTFPADGGDPTAYLKHHDRVSPPGDELVFTGLRGGVQVCADVNHSAPARDYAAAGTGLLLIPASDETDNGWQHSRTALLRGVEHGQAVVWSARTGTVMISDGHGRVLADAPTGGPEPFTTVTADVRLAPGATAYTRFGDWFAWLCLLASVVGVVTLYLPRRR</sequence>
<keyword evidence="4 8" id="KW-0812">Transmembrane</keyword>
<feature type="transmembrane region" description="Helical" evidence="8">
    <location>
        <begin position="110"/>
        <end position="129"/>
    </location>
</feature>
<keyword evidence="2" id="KW-1003">Cell membrane</keyword>
<feature type="domain" description="CN hydrolase" evidence="9">
    <location>
        <begin position="216"/>
        <end position="432"/>
    </location>
</feature>
<dbReference type="SUPFAM" id="SSF56317">
    <property type="entry name" value="Carbon-nitrogen hydrolase"/>
    <property type="match status" value="1"/>
</dbReference>
<evidence type="ECO:0000259" key="9">
    <source>
        <dbReference type="PROSITE" id="PS50263"/>
    </source>
</evidence>
<evidence type="ECO:0000256" key="3">
    <source>
        <dbReference type="ARBA" id="ARBA00022679"/>
    </source>
</evidence>
<proteinExistence type="predicted"/>
<dbReference type="GO" id="GO:0005886">
    <property type="term" value="C:plasma membrane"/>
    <property type="evidence" value="ECO:0007669"/>
    <property type="project" value="UniProtKB-SubCell"/>
</dbReference>
<keyword evidence="11" id="KW-1185">Reference proteome</keyword>
<dbReference type="InterPro" id="IPR036526">
    <property type="entry name" value="C-N_Hydrolase_sf"/>
</dbReference>
<feature type="transmembrane region" description="Helical" evidence="8">
    <location>
        <begin position="187"/>
        <end position="206"/>
    </location>
</feature>
<feature type="transmembrane region" description="Helical" evidence="8">
    <location>
        <begin position="82"/>
        <end position="103"/>
    </location>
</feature>
<comment type="subcellular location">
    <subcellularLocation>
        <location evidence="1">Cell membrane</location>
        <topology evidence="1">Multi-pass membrane protein</topology>
    </subcellularLocation>
</comment>
<dbReference type="InterPro" id="IPR045378">
    <property type="entry name" value="LNT_N"/>
</dbReference>
<dbReference type="RefSeq" id="WP_184693810.1">
    <property type="nucleotide sequence ID" value="NZ_JACHJN010000007.1"/>
</dbReference>
<dbReference type="PANTHER" id="PTHR38686:SF1">
    <property type="entry name" value="APOLIPOPROTEIN N-ACYLTRANSFERASE"/>
    <property type="match status" value="1"/>
</dbReference>
<dbReference type="InterPro" id="IPR003010">
    <property type="entry name" value="C-N_Hydrolase"/>
</dbReference>
<dbReference type="Proteomes" id="UP000547510">
    <property type="component" value="Unassembled WGS sequence"/>
</dbReference>
<dbReference type="EMBL" id="JACHJN010000007">
    <property type="protein sequence ID" value="MBB5958131.1"/>
    <property type="molecule type" value="Genomic_DNA"/>
</dbReference>
<evidence type="ECO:0000256" key="2">
    <source>
        <dbReference type="ARBA" id="ARBA00022475"/>
    </source>
</evidence>
<feature type="transmembrane region" description="Helical" evidence="8">
    <location>
        <begin position="445"/>
        <end position="463"/>
    </location>
</feature>
<dbReference type="EC" id="2.3.1.-" evidence="10"/>
<evidence type="ECO:0000256" key="5">
    <source>
        <dbReference type="ARBA" id="ARBA00022989"/>
    </source>
</evidence>
<organism evidence="10 11">
    <name type="scientific">Saccharothrix tamanrassetensis</name>
    <dbReference type="NCBI Taxonomy" id="1051531"/>
    <lineage>
        <taxon>Bacteria</taxon>
        <taxon>Bacillati</taxon>
        <taxon>Actinomycetota</taxon>
        <taxon>Actinomycetes</taxon>
        <taxon>Pseudonocardiales</taxon>
        <taxon>Pseudonocardiaceae</taxon>
        <taxon>Saccharothrix</taxon>
    </lineage>
</organism>
<dbReference type="Pfam" id="PF20154">
    <property type="entry name" value="LNT_N"/>
    <property type="match status" value="1"/>
</dbReference>
<name>A0A841CKS6_9PSEU</name>
<dbReference type="GO" id="GO:0042158">
    <property type="term" value="P:lipoprotein biosynthetic process"/>
    <property type="evidence" value="ECO:0007669"/>
    <property type="project" value="InterPro"/>
</dbReference>
<keyword evidence="6 8" id="KW-0472">Membrane</keyword>
<dbReference type="PANTHER" id="PTHR38686">
    <property type="entry name" value="APOLIPOPROTEIN N-ACYLTRANSFERASE"/>
    <property type="match status" value="1"/>
</dbReference>
<evidence type="ECO:0000313" key="10">
    <source>
        <dbReference type="EMBL" id="MBB5958131.1"/>
    </source>
</evidence>
<feature type="transmembrane region" description="Helical" evidence="8">
    <location>
        <begin position="149"/>
        <end position="175"/>
    </location>
</feature>
<keyword evidence="3 10" id="KW-0808">Transferase</keyword>
<evidence type="ECO:0000256" key="4">
    <source>
        <dbReference type="ARBA" id="ARBA00022692"/>
    </source>
</evidence>
<keyword evidence="10" id="KW-0449">Lipoprotein</keyword>